<name>A0A0M6WKR4_9FIRM</name>
<dbReference type="InterPro" id="IPR043128">
    <property type="entry name" value="Rev_trsase/Diguanyl_cyclase"/>
</dbReference>
<dbReference type="InterPro" id="IPR011990">
    <property type="entry name" value="TPR-like_helical_dom_sf"/>
</dbReference>
<keyword evidence="3" id="KW-1185">Reference proteome</keyword>
<evidence type="ECO:0000313" key="2">
    <source>
        <dbReference type="EMBL" id="CRL36903.1"/>
    </source>
</evidence>
<dbReference type="PANTHER" id="PTHR45138">
    <property type="entry name" value="REGULATORY COMPONENTS OF SENSORY TRANSDUCTION SYSTEM"/>
    <property type="match status" value="1"/>
</dbReference>
<feature type="domain" description="GGDEF" evidence="1">
    <location>
        <begin position="954"/>
        <end position="1098"/>
    </location>
</feature>
<dbReference type="RefSeq" id="WP_055039495.1">
    <property type="nucleotide sequence ID" value="NZ_CVRS01000066.1"/>
</dbReference>
<accession>A0A0M6WKR4</accession>
<dbReference type="PANTHER" id="PTHR45138:SF9">
    <property type="entry name" value="DIGUANYLATE CYCLASE DGCM-RELATED"/>
    <property type="match status" value="1"/>
</dbReference>
<dbReference type="SMART" id="SM00267">
    <property type="entry name" value="GGDEF"/>
    <property type="match status" value="1"/>
</dbReference>
<dbReference type="InterPro" id="IPR000160">
    <property type="entry name" value="GGDEF_dom"/>
</dbReference>
<dbReference type="NCBIfam" id="TIGR00254">
    <property type="entry name" value="GGDEF"/>
    <property type="match status" value="1"/>
</dbReference>
<dbReference type="STRING" id="360807.ERS852392_02195"/>
<dbReference type="AlphaFoldDB" id="A0A0M6WKR4"/>
<dbReference type="Gene3D" id="1.25.40.10">
    <property type="entry name" value="Tetratricopeptide repeat domain"/>
    <property type="match status" value="1"/>
</dbReference>
<dbReference type="Gene3D" id="3.30.70.270">
    <property type="match status" value="1"/>
</dbReference>
<sequence length="1098" mass="128660">MIEKYYNGVIEQVAGGIGNVEHNSILVRYSNDFSIWDLESVNHYKDQTDIFFTCHEFSYNKIAEAYEPYLGLIRQMFHKYCSGTLEEFMEECDVYKLQRPVFESYFEKGFCERTEQILIDEVEYEQERMRNSIVTMLQKLSEIRPVVIVLNRFQLASKSTMQLSNSLLQVKNKNIGIVLGVNDVQSIPEFAHEEWDAICESMDDRNMVYHIGNAGRNMEPDVMDYYSDYESDDGYRKLNNLVYFLDFDQANHHLSKIERRIKFDNFTISEKKHYQLLLLQIMVSVLQRDIAKALESCEDLEKLQDQEKEGAFYYNFWMATSYMYLGKLEEAMIYVQKAKECGEALGDDFLVFRAELLKAQNQMSGWCNIFFCAQDIEISDKLIEKLNAYHYKNHLAHIYIYAYDNKPEIVAKAYRSEAFLIYFSKGVALAKEIGNEQLISIAYRKNIMIASTNGEYEVSLLYSIRTYEAMKDVDSVEGGRIYSGIAYNLCAMGENERAQSYYNKAIKILCKLRKPEDIAEVHYNMSLNCVMLGQYDKAQEYLTQCMKAIEKLHLNSLRVCNLSKLYGLFALVSILQGNRFNCERYLYSCRQFLNYIFEKEKTENNLATVHDYAKADDDMFLYTFSKALLAQHDGDNEEALKLYEQADIYLKRAEGNQFFCYVLFRRNRMECFRNAGKEILYEQEEFILKQYEETHRIMFHEYAEDMKDLLPPVDDDCEELSTREIEDLLKQESVERAYKSKKEQLDFISIWQKLIDVNGITAKEMLNMVMKTFLNHFDVDRAVYIRYSERVPQVLYNDTEKEMTPEIMKIMEKSMRKNAGGFVISKISSNYSEHQDITSIFGDEDVCSMVAIPFFNNAKIENIVITYVLMKDNWHSSVNRYMLDEDDLNFYQLLFREVRYALNRLDAYDKIYEMNTKLYMSAVTDQLTGCYNREGFYRKLDALLKEIAGEKRKPKLGVMFIDLDNFKHYNDTYGHDVGDFVLIKMADIFTEVCGKDGFVCRYGGDEFLIFLYTDDRDIFKEKAERIYQIIDEADGFSAEISEKLGQSFSIDKQHQISCSIGIAAGDHICTENDMTEMIKKADDLLYSIKTTTKGTYRI</sequence>
<dbReference type="PROSITE" id="PS50887">
    <property type="entry name" value="GGDEF"/>
    <property type="match status" value="1"/>
</dbReference>
<dbReference type="Proteomes" id="UP000049828">
    <property type="component" value="Unassembled WGS sequence"/>
</dbReference>
<dbReference type="EMBL" id="CVRS01000066">
    <property type="protein sequence ID" value="CRL36903.1"/>
    <property type="molecule type" value="Genomic_DNA"/>
</dbReference>
<gene>
    <name evidence="2" type="ORF">RIL183_20431</name>
</gene>
<dbReference type="InterPro" id="IPR029787">
    <property type="entry name" value="Nucleotide_cyclase"/>
</dbReference>
<dbReference type="Pfam" id="PF13424">
    <property type="entry name" value="TPR_12"/>
    <property type="match status" value="1"/>
</dbReference>
<dbReference type="GO" id="GO:0043709">
    <property type="term" value="P:cell adhesion involved in single-species biofilm formation"/>
    <property type="evidence" value="ECO:0007669"/>
    <property type="project" value="TreeGrafter"/>
</dbReference>
<evidence type="ECO:0000313" key="3">
    <source>
        <dbReference type="Proteomes" id="UP000049828"/>
    </source>
</evidence>
<organism evidence="2 3">
    <name type="scientific">Roseburia inulinivorans</name>
    <dbReference type="NCBI Taxonomy" id="360807"/>
    <lineage>
        <taxon>Bacteria</taxon>
        <taxon>Bacillati</taxon>
        <taxon>Bacillota</taxon>
        <taxon>Clostridia</taxon>
        <taxon>Lachnospirales</taxon>
        <taxon>Lachnospiraceae</taxon>
        <taxon>Roseburia</taxon>
    </lineage>
</organism>
<dbReference type="InterPro" id="IPR050469">
    <property type="entry name" value="Diguanylate_Cyclase"/>
</dbReference>
<evidence type="ECO:0000259" key="1">
    <source>
        <dbReference type="PROSITE" id="PS50887"/>
    </source>
</evidence>
<dbReference type="SMART" id="SM00028">
    <property type="entry name" value="TPR"/>
    <property type="match status" value="3"/>
</dbReference>
<protein>
    <submittedName>
        <fullName evidence="2">Diguanylate cyclase (GGDEF) domain</fullName>
    </submittedName>
</protein>
<dbReference type="GO" id="GO:1902201">
    <property type="term" value="P:negative regulation of bacterial-type flagellum-dependent cell motility"/>
    <property type="evidence" value="ECO:0007669"/>
    <property type="project" value="TreeGrafter"/>
</dbReference>
<dbReference type="GO" id="GO:0052621">
    <property type="term" value="F:diguanylate cyclase activity"/>
    <property type="evidence" value="ECO:0007669"/>
    <property type="project" value="TreeGrafter"/>
</dbReference>
<dbReference type="SUPFAM" id="SSF55073">
    <property type="entry name" value="Nucleotide cyclase"/>
    <property type="match status" value="1"/>
</dbReference>
<dbReference type="InterPro" id="IPR019734">
    <property type="entry name" value="TPR_rpt"/>
</dbReference>
<dbReference type="OrthoDB" id="9813903at2"/>
<proteinExistence type="predicted"/>
<dbReference type="CDD" id="cd01949">
    <property type="entry name" value="GGDEF"/>
    <property type="match status" value="1"/>
</dbReference>
<dbReference type="Pfam" id="PF00990">
    <property type="entry name" value="GGDEF"/>
    <property type="match status" value="1"/>
</dbReference>
<dbReference type="SUPFAM" id="SSF48452">
    <property type="entry name" value="TPR-like"/>
    <property type="match status" value="2"/>
</dbReference>
<reference evidence="3" key="1">
    <citation type="submission" date="2015-05" db="EMBL/GenBank/DDBJ databases">
        <authorList>
            <consortium name="Pathogen Informatics"/>
        </authorList>
    </citation>
    <scope>NUCLEOTIDE SEQUENCE [LARGE SCALE GENOMIC DNA]</scope>
    <source>
        <strain evidence="3">L1-83</strain>
    </source>
</reference>
<dbReference type="GO" id="GO:0005886">
    <property type="term" value="C:plasma membrane"/>
    <property type="evidence" value="ECO:0007669"/>
    <property type="project" value="TreeGrafter"/>
</dbReference>